<dbReference type="SUPFAM" id="SSF117892">
    <property type="entry name" value="Band 7/SPFH domain"/>
    <property type="match status" value="1"/>
</dbReference>
<sequence>MIANQFGMLAADRAPIELFLVVIVAIVVISLATFLVKRYKRCPSNKILVKYGKTGSGAAQCIHGGAAFVWPVIQAYDYLDLEPFVVPIDLSNALSQENIRVTVPTTVTAAISNQPGIMENAAVRLLGLTRGQIQAQAQDIILGQMRAVIATMKITDINRDRQEFMSRVNDAVTTELEKIGLAVINVNIRDIDDESGYIVALGRQAAAQAINQANIDVAEQ</sequence>
<dbReference type="InterPro" id="IPR036013">
    <property type="entry name" value="Band_7/SPFH_dom_sf"/>
</dbReference>
<dbReference type="InterPro" id="IPR027705">
    <property type="entry name" value="Flotillin_fam"/>
</dbReference>
<evidence type="ECO:0000259" key="6">
    <source>
        <dbReference type="SMART" id="SM00244"/>
    </source>
</evidence>
<evidence type="ECO:0000256" key="4">
    <source>
        <dbReference type="ARBA" id="ARBA00023136"/>
    </source>
</evidence>
<organism evidence="7">
    <name type="scientific">marine sediment metagenome</name>
    <dbReference type="NCBI Taxonomy" id="412755"/>
    <lineage>
        <taxon>unclassified sequences</taxon>
        <taxon>metagenomes</taxon>
        <taxon>ecological metagenomes</taxon>
    </lineage>
</organism>
<feature type="transmembrane region" description="Helical" evidence="5">
    <location>
        <begin position="18"/>
        <end position="36"/>
    </location>
</feature>
<comment type="subcellular location">
    <subcellularLocation>
        <location evidence="1">Cell membrane</location>
    </subcellularLocation>
</comment>
<feature type="domain" description="Band 7" evidence="6">
    <location>
        <begin position="37"/>
        <end position="205"/>
    </location>
</feature>
<feature type="non-terminal residue" evidence="7">
    <location>
        <position position="220"/>
    </location>
</feature>
<name>A0A0F9E4E1_9ZZZZ</name>
<dbReference type="Gene3D" id="3.30.479.30">
    <property type="entry name" value="Band 7 domain"/>
    <property type="match status" value="1"/>
</dbReference>
<dbReference type="CDD" id="cd03399">
    <property type="entry name" value="SPFH_flotillin"/>
    <property type="match status" value="1"/>
</dbReference>
<evidence type="ECO:0000256" key="5">
    <source>
        <dbReference type="SAM" id="Phobius"/>
    </source>
</evidence>
<keyword evidence="3" id="KW-1003">Cell membrane</keyword>
<dbReference type="SMART" id="SM00244">
    <property type="entry name" value="PHB"/>
    <property type="match status" value="1"/>
</dbReference>
<dbReference type="Pfam" id="PF01145">
    <property type="entry name" value="Band_7"/>
    <property type="match status" value="1"/>
</dbReference>
<reference evidence="7" key="1">
    <citation type="journal article" date="2015" name="Nature">
        <title>Complex archaea that bridge the gap between prokaryotes and eukaryotes.</title>
        <authorList>
            <person name="Spang A."/>
            <person name="Saw J.H."/>
            <person name="Jorgensen S.L."/>
            <person name="Zaremba-Niedzwiedzka K."/>
            <person name="Martijn J."/>
            <person name="Lind A.E."/>
            <person name="van Eijk R."/>
            <person name="Schleper C."/>
            <person name="Guy L."/>
            <person name="Ettema T.J."/>
        </authorList>
    </citation>
    <scope>NUCLEOTIDE SEQUENCE</scope>
</reference>
<dbReference type="GO" id="GO:0005886">
    <property type="term" value="C:plasma membrane"/>
    <property type="evidence" value="ECO:0007669"/>
    <property type="project" value="UniProtKB-SubCell"/>
</dbReference>
<evidence type="ECO:0000313" key="7">
    <source>
        <dbReference type="EMBL" id="KKL61061.1"/>
    </source>
</evidence>
<evidence type="ECO:0000256" key="3">
    <source>
        <dbReference type="ARBA" id="ARBA00022475"/>
    </source>
</evidence>
<dbReference type="InterPro" id="IPR001107">
    <property type="entry name" value="Band_7"/>
</dbReference>
<dbReference type="PANTHER" id="PTHR13806">
    <property type="entry name" value="FLOTILLIN-RELATED"/>
    <property type="match status" value="1"/>
</dbReference>
<dbReference type="EMBL" id="LAZR01028934">
    <property type="protein sequence ID" value="KKL61061.1"/>
    <property type="molecule type" value="Genomic_DNA"/>
</dbReference>
<accession>A0A0F9E4E1</accession>
<keyword evidence="5" id="KW-0812">Transmembrane</keyword>
<protein>
    <recommendedName>
        <fullName evidence="6">Band 7 domain-containing protein</fullName>
    </recommendedName>
</protein>
<keyword evidence="5" id="KW-1133">Transmembrane helix</keyword>
<proteinExistence type="inferred from homology"/>
<dbReference type="AlphaFoldDB" id="A0A0F9E4E1"/>
<gene>
    <name evidence="7" type="ORF">LCGC14_2199070</name>
</gene>
<evidence type="ECO:0000256" key="2">
    <source>
        <dbReference type="ARBA" id="ARBA00007161"/>
    </source>
</evidence>
<keyword evidence="4 5" id="KW-0472">Membrane</keyword>
<dbReference type="PANTHER" id="PTHR13806:SF31">
    <property type="entry name" value="FLOTILLIN-LIKE PROTEIN 1-RELATED"/>
    <property type="match status" value="1"/>
</dbReference>
<evidence type="ECO:0000256" key="1">
    <source>
        <dbReference type="ARBA" id="ARBA00004236"/>
    </source>
</evidence>
<comment type="similarity">
    <text evidence="2">Belongs to the band 7/mec-2 family. Flotillin subfamily.</text>
</comment>
<comment type="caution">
    <text evidence="7">The sequence shown here is derived from an EMBL/GenBank/DDBJ whole genome shotgun (WGS) entry which is preliminary data.</text>
</comment>